<evidence type="ECO:0000313" key="2">
    <source>
        <dbReference type="EMBL" id="CBX30083.1"/>
    </source>
</evidence>
<dbReference type="InterPro" id="IPR052264">
    <property type="entry name" value="UPF0175_domain"/>
</dbReference>
<dbReference type="PANTHER" id="PTHR37525:SF1">
    <property type="entry name" value="UPF0175 PROTEIN SSL1255"/>
    <property type="match status" value="1"/>
</dbReference>
<protein>
    <submittedName>
        <fullName evidence="2">Uncharacterized protein</fullName>
    </submittedName>
</protein>
<dbReference type="PANTHER" id="PTHR37525">
    <property type="entry name" value="UPF0175 PROTEIN SSL1255"/>
    <property type="match status" value="1"/>
</dbReference>
<dbReference type="AlphaFoldDB" id="E1YHG4"/>
<dbReference type="EMBL" id="FR695874">
    <property type="protein sequence ID" value="CBX30083.1"/>
    <property type="molecule type" value="Genomic_DNA"/>
</dbReference>
<gene>
    <name evidence="2" type="ORF">N47_D28920</name>
</gene>
<sequence>MLSLTIPDSVLHSLKLPEKTLPSDLMKLLSVKLYEKGALGIGKASELCGKSRMEFQQVLKEEGVFLNYDDAELERDFSNMESFL</sequence>
<name>E1YHG4_9BACT</name>
<proteinExistence type="inferred from homology"/>
<evidence type="ECO:0000256" key="1">
    <source>
        <dbReference type="ARBA" id="ARBA00005651"/>
    </source>
</evidence>
<comment type="similarity">
    <text evidence="1">Belongs to the UPF0175 family.</text>
</comment>
<dbReference type="InterPro" id="IPR005368">
    <property type="entry name" value="UPF0175"/>
</dbReference>
<reference evidence="2" key="1">
    <citation type="journal article" date="2011" name="Environ. Microbiol.">
        <title>Genomic insights into the metabolic potential of the polycyclic aromatic hydrocarbon degrading sulfate-reducing Deltaproteobacterium N47.</title>
        <authorList>
            <person name="Bergmann F."/>
            <person name="Selesi D."/>
            <person name="Weinmaier T."/>
            <person name="Tischler P."/>
            <person name="Rattei T."/>
            <person name="Meckenstock R.U."/>
        </authorList>
    </citation>
    <scope>NUCLEOTIDE SEQUENCE</scope>
</reference>
<organism evidence="2">
    <name type="scientific">uncultured Desulfobacterium sp</name>
    <dbReference type="NCBI Taxonomy" id="201089"/>
    <lineage>
        <taxon>Bacteria</taxon>
        <taxon>Pseudomonadati</taxon>
        <taxon>Thermodesulfobacteriota</taxon>
        <taxon>Desulfobacteria</taxon>
        <taxon>Desulfobacterales</taxon>
        <taxon>Desulfobacteriaceae</taxon>
        <taxon>Desulfobacterium</taxon>
        <taxon>environmental samples</taxon>
    </lineage>
</organism>
<accession>E1YHG4</accession>
<dbReference type="Pfam" id="PF03683">
    <property type="entry name" value="UPF0175"/>
    <property type="match status" value="1"/>
</dbReference>